<sequence>MRVYVPATLDEIPGPLTARTAHAVTPALRSALPDEDDETVEFVAQLTAADDALDLLRARPDAPRLRVVVSVDVPDASVAAVTDDGAPPSAVRLVVDVAATDVACAHVDEPEARPDVVAALAGDGEARERLEERDLLWYDASELGAIPR</sequence>
<reference evidence="1 2" key="1">
    <citation type="submission" date="2018-11" db="EMBL/GenBank/DDBJ databases">
        <title>Draft genome sequence of Cellulomonas takizawaensis strain TKZ-21.</title>
        <authorList>
            <person name="Yamamura H."/>
            <person name="Hayashi T."/>
            <person name="Hamada M."/>
            <person name="Serisawa Y."/>
            <person name="Matsuyama K."/>
            <person name="Nakagawa Y."/>
            <person name="Otoguro M."/>
            <person name="Yanagida F."/>
            <person name="Hayakawa M."/>
        </authorList>
    </citation>
    <scope>NUCLEOTIDE SEQUENCE [LARGE SCALE GENOMIC DNA]</scope>
    <source>
        <strain evidence="1 2">TKZ-21</strain>
    </source>
</reference>
<name>A0A401UYZ8_9CELL</name>
<gene>
    <name evidence="1" type="ORF">CTKZ_14790</name>
</gene>
<protein>
    <recommendedName>
        <fullName evidence="3">Mucin-2</fullName>
    </recommendedName>
</protein>
<dbReference type="RefSeq" id="WP_124342435.1">
    <property type="nucleotide sequence ID" value="NZ_BHYL01000103.1"/>
</dbReference>
<organism evidence="1 2">
    <name type="scientific">Cellulomonas algicola</name>
    <dbReference type="NCBI Taxonomy" id="2071633"/>
    <lineage>
        <taxon>Bacteria</taxon>
        <taxon>Bacillati</taxon>
        <taxon>Actinomycetota</taxon>
        <taxon>Actinomycetes</taxon>
        <taxon>Micrococcales</taxon>
        <taxon>Cellulomonadaceae</taxon>
        <taxon>Cellulomonas</taxon>
    </lineage>
</organism>
<dbReference type="InterPro" id="IPR054206">
    <property type="entry name" value="DUF6912"/>
</dbReference>
<evidence type="ECO:0008006" key="3">
    <source>
        <dbReference type="Google" id="ProtNLM"/>
    </source>
</evidence>
<dbReference type="OrthoDB" id="3253180at2"/>
<proteinExistence type="predicted"/>
<dbReference type="AlphaFoldDB" id="A0A401UYZ8"/>
<dbReference type="Proteomes" id="UP000288246">
    <property type="component" value="Unassembled WGS sequence"/>
</dbReference>
<evidence type="ECO:0000313" key="2">
    <source>
        <dbReference type="Proteomes" id="UP000288246"/>
    </source>
</evidence>
<dbReference type="EMBL" id="BHYL01000103">
    <property type="protein sequence ID" value="GCD19917.1"/>
    <property type="molecule type" value="Genomic_DNA"/>
</dbReference>
<keyword evidence="2" id="KW-1185">Reference proteome</keyword>
<comment type="caution">
    <text evidence="1">The sequence shown here is derived from an EMBL/GenBank/DDBJ whole genome shotgun (WGS) entry which is preliminary data.</text>
</comment>
<accession>A0A401UYZ8</accession>
<evidence type="ECO:0000313" key="1">
    <source>
        <dbReference type="EMBL" id="GCD19917.1"/>
    </source>
</evidence>
<dbReference type="Pfam" id="PF21853">
    <property type="entry name" value="DUF6912"/>
    <property type="match status" value="1"/>
</dbReference>